<dbReference type="GO" id="GO:0004340">
    <property type="term" value="F:glucokinase activity"/>
    <property type="evidence" value="ECO:0007669"/>
    <property type="project" value="TreeGrafter"/>
</dbReference>
<dbReference type="GO" id="GO:0001678">
    <property type="term" value="P:intracellular glucose homeostasis"/>
    <property type="evidence" value="ECO:0007669"/>
    <property type="project" value="InterPro"/>
</dbReference>
<accession>A0A498R422</accession>
<evidence type="ECO:0000256" key="1">
    <source>
        <dbReference type="ARBA" id="ARBA00004921"/>
    </source>
</evidence>
<evidence type="ECO:0000313" key="13">
    <source>
        <dbReference type="Proteomes" id="UP000277811"/>
    </source>
</evidence>
<evidence type="ECO:0000259" key="11">
    <source>
        <dbReference type="Pfam" id="PF03727"/>
    </source>
</evidence>
<comment type="catalytic activity">
    <reaction evidence="9">
        <text>D-fructose + ATP = D-fructose 6-phosphate + ADP + H(+)</text>
        <dbReference type="Rhea" id="RHEA:16125"/>
        <dbReference type="ChEBI" id="CHEBI:15378"/>
        <dbReference type="ChEBI" id="CHEBI:30616"/>
        <dbReference type="ChEBI" id="CHEBI:37721"/>
        <dbReference type="ChEBI" id="CHEBI:61527"/>
        <dbReference type="ChEBI" id="CHEBI:456216"/>
        <dbReference type="EC" id="2.7.1.1"/>
    </reaction>
    <physiologicalReaction direction="left-to-right" evidence="9">
        <dbReference type="Rhea" id="RHEA:16126"/>
    </physiologicalReaction>
</comment>
<dbReference type="Gene3D" id="3.30.420.40">
    <property type="match status" value="1"/>
</dbReference>
<dbReference type="GO" id="GO:0005829">
    <property type="term" value="C:cytosol"/>
    <property type="evidence" value="ECO:0007669"/>
    <property type="project" value="TreeGrafter"/>
</dbReference>
<dbReference type="InterPro" id="IPR043129">
    <property type="entry name" value="ATPase_NBD"/>
</dbReference>
<dbReference type="GO" id="GO:0005524">
    <property type="term" value="F:ATP binding"/>
    <property type="evidence" value="ECO:0007669"/>
    <property type="project" value="UniProtKB-KW"/>
</dbReference>
<dbReference type="PANTHER" id="PTHR19443">
    <property type="entry name" value="HEXOKINASE"/>
    <property type="match status" value="1"/>
</dbReference>
<dbReference type="Gene3D" id="3.40.367.20">
    <property type="match status" value="1"/>
</dbReference>
<proteinExistence type="inferred from homology"/>
<keyword evidence="5" id="KW-0547">Nucleotide-binding</keyword>
<evidence type="ECO:0000256" key="3">
    <source>
        <dbReference type="ARBA" id="ARBA00009225"/>
    </source>
</evidence>
<evidence type="ECO:0000256" key="5">
    <source>
        <dbReference type="ARBA" id="ARBA00022741"/>
    </source>
</evidence>
<dbReference type="PANTHER" id="PTHR19443:SF16">
    <property type="entry name" value="HEXOKINASE TYPE 1-RELATED"/>
    <property type="match status" value="1"/>
</dbReference>
<dbReference type="AlphaFoldDB" id="A0A498R422"/>
<evidence type="ECO:0000256" key="8">
    <source>
        <dbReference type="ARBA" id="ARBA00023152"/>
    </source>
</evidence>
<evidence type="ECO:0000256" key="6">
    <source>
        <dbReference type="ARBA" id="ARBA00022777"/>
    </source>
</evidence>
<keyword evidence="7" id="KW-0067">ATP-binding</keyword>
<protein>
    <submittedName>
        <fullName evidence="12">Hexokinase</fullName>
    </submittedName>
</protein>
<comment type="pathway">
    <text evidence="2">Carbohydrate metabolism.</text>
</comment>
<feature type="domain" description="Hexokinase C-terminal" evidence="11">
    <location>
        <begin position="213"/>
        <end position="430"/>
    </location>
</feature>
<dbReference type="SUPFAM" id="SSF53067">
    <property type="entry name" value="Actin-like ATPase domain"/>
    <property type="match status" value="2"/>
</dbReference>
<organism evidence="12 13">
    <name type="scientific">Lucifera butyrica</name>
    <dbReference type="NCBI Taxonomy" id="1351585"/>
    <lineage>
        <taxon>Bacteria</taxon>
        <taxon>Bacillati</taxon>
        <taxon>Bacillota</taxon>
        <taxon>Negativicutes</taxon>
        <taxon>Veillonellales</taxon>
        <taxon>Veillonellaceae</taxon>
        <taxon>Lucifera</taxon>
    </lineage>
</organism>
<evidence type="ECO:0000256" key="4">
    <source>
        <dbReference type="ARBA" id="ARBA00022679"/>
    </source>
</evidence>
<evidence type="ECO:0000256" key="9">
    <source>
        <dbReference type="ARBA" id="ARBA00047905"/>
    </source>
</evidence>
<gene>
    <name evidence="12" type="ORF">LUCI_0129</name>
</gene>
<dbReference type="InterPro" id="IPR022673">
    <property type="entry name" value="Hexokinase_C"/>
</dbReference>
<evidence type="ECO:0000256" key="2">
    <source>
        <dbReference type="ARBA" id="ARBA00005007"/>
    </source>
</evidence>
<sequence length="434" mass="47166">MNEIDHRLEMITRQLSVDTAVLNTMAAKFTVALESGLKGDQSSLKMLPSYLATPTGDETGSFLALDFGGTNVRALRLNLLGRGQYVLQEQLSRPLRDTEGEYDYLSSNTTASQLFDFIAQQIATILPVACENCIYPLGHTFSFPCLQENVNKAVLMHWTKEIQTMGAVGEEITGLLNAALSRQHLSQIVPKAVINDTVGTLLTAAYGNTTTDIGSICGTGHNTCYLEKSSPLTGKPMIINLESGNFDQVPQADVDKLVDAGSERPGEQLLEKMTAGRYIGEIFRVLVAGLVKDRLLFDGQMDRMDIPYSISGAEVALFINETSRWLAERYRIVECPANSWQALCRIAELVVARSARLVAASYRGILAHIDPDLAEQHTIAIDGSLYEKMPGYARHLQETLANLLGNKARQVKIQLSKDGSGIGAAIAAAIAKGG</sequence>
<evidence type="ECO:0000256" key="7">
    <source>
        <dbReference type="ARBA" id="ARBA00022840"/>
    </source>
</evidence>
<dbReference type="PRINTS" id="PR00475">
    <property type="entry name" value="HEXOKINASE"/>
</dbReference>
<dbReference type="Pfam" id="PF03727">
    <property type="entry name" value="Hexokinase_2"/>
    <property type="match status" value="1"/>
</dbReference>
<keyword evidence="4" id="KW-0808">Transferase</keyword>
<dbReference type="UniPathway" id="UPA00109">
    <property type="reaction ID" value="UER00180"/>
</dbReference>
<dbReference type="RefSeq" id="WP_122625934.1">
    <property type="nucleotide sequence ID" value="NZ_UPPP01000051.1"/>
</dbReference>
<dbReference type="InterPro" id="IPR022672">
    <property type="entry name" value="Hexokinase_N"/>
</dbReference>
<keyword evidence="6 12" id="KW-0418">Kinase</keyword>
<name>A0A498R422_9FIRM</name>
<dbReference type="OrthoDB" id="6383434at2"/>
<dbReference type="GO" id="GO:0005536">
    <property type="term" value="F:D-glucose binding"/>
    <property type="evidence" value="ECO:0007669"/>
    <property type="project" value="InterPro"/>
</dbReference>
<dbReference type="EMBL" id="UPPP01000051">
    <property type="protein sequence ID" value="VBB04923.1"/>
    <property type="molecule type" value="Genomic_DNA"/>
</dbReference>
<comment type="pathway">
    <text evidence="1">Carbohydrate degradation.</text>
</comment>
<evidence type="ECO:0000259" key="10">
    <source>
        <dbReference type="Pfam" id="PF00349"/>
    </source>
</evidence>
<dbReference type="GO" id="GO:0008865">
    <property type="term" value="F:fructokinase activity"/>
    <property type="evidence" value="ECO:0007669"/>
    <property type="project" value="TreeGrafter"/>
</dbReference>
<evidence type="ECO:0000313" key="12">
    <source>
        <dbReference type="EMBL" id="VBB04923.1"/>
    </source>
</evidence>
<keyword evidence="13" id="KW-1185">Reference proteome</keyword>
<comment type="similarity">
    <text evidence="3">Belongs to the hexokinase family.</text>
</comment>
<dbReference type="GO" id="GO:0006096">
    <property type="term" value="P:glycolytic process"/>
    <property type="evidence" value="ECO:0007669"/>
    <property type="project" value="UniProtKB-UniPathway"/>
</dbReference>
<keyword evidence="8" id="KW-0324">Glycolysis</keyword>
<feature type="domain" description="Hexokinase N-terminal" evidence="10">
    <location>
        <begin position="8"/>
        <end position="206"/>
    </location>
</feature>
<dbReference type="PROSITE" id="PS51748">
    <property type="entry name" value="HEXOKINASE_2"/>
    <property type="match status" value="1"/>
</dbReference>
<reference evidence="12 13" key="1">
    <citation type="submission" date="2018-06" db="EMBL/GenBank/DDBJ databases">
        <authorList>
            <person name="Strepis N."/>
        </authorList>
    </citation>
    <scope>NUCLEOTIDE SEQUENCE [LARGE SCALE GENOMIC DNA]</scope>
    <source>
        <strain evidence="12">LUCI</strain>
    </source>
</reference>
<dbReference type="GO" id="GO:0006006">
    <property type="term" value="P:glucose metabolic process"/>
    <property type="evidence" value="ECO:0007669"/>
    <property type="project" value="TreeGrafter"/>
</dbReference>
<dbReference type="Pfam" id="PF00349">
    <property type="entry name" value="Hexokinase_1"/>
    <property type="match status" value="1"/>
</dbReference>
<dbReference type="Proteomes" id="UP000277811">
    <property type="component" value="Unassembled WGS sequence"/>
</dbReference>
<dbReference type="InterPro" id="IPR001312">
    <property type="entry name" value="Hexokinase"/>
</dbReference>